<dbReference type="AlphaFoldDB" id="A0A365GVQ7"/>
<dbReference type="Pfam" id="PF13516">
    <property type="entry name" value="LRR_6"/>
    <property type="match status" value="1"/>
</dbReference>
<comment type="caution">
    <text evidence="1">The sequence shown here is derived from an EMBL/GenBank/DDBJ whole genome shotgun (WGS) entry which is preliminary data.</text>
</comment>
<sequence length="303" mass="32475">MTLPERNFPTREKDAGAALPDAAAVAWRLDYDREGEEDPDLLDPDYASYFARFLRTVDTTRVRELVFGSCGEVYFSSCGDAVEVLAGAADRFPALRAIALGDIADELAMIVQADVTPLLRAFPALEVLEVRGGSNLELEPVRHASLRVLRLEAGGLSAGATRAVAASDLPALEHLELWLGDGNHGGDATPADLAPILTGERLPSLRYLGLLDGEFQDEIAAAVASAPVVARLETLDLSLGELTDRGGEALLAGQPLTHLKKLDLSHHSMSEAMTERLRAALPGVEVALGHRRKGGFRYSEAME</sequence>
<gene>
    <name evidence="1" type="ORF">DPM19_33535</name>
</gene>
<proteinExistence type="predicted"/>
<protein>
    <submittedName>
        <fullName evidence="1">Leucine-rich repeat domain-containing protein</fullName>
    </submittedName>
</protein>
<reference evidence="1 2" key="1">
    <citation type="submission" date="2018-06" db="EMBL/GenBank/DDBJ databases">
        <title>Actinomadura craniellae sp. nov. isolated from marine sponge Craniella sp.</title>
        <authorList>
            <person name="Li L."/>
            <person name="Xu Q.H."/>
            <person name="Lin H.W."/>
            <person name="Lu Y.H."/>
        </authorList>
    </citation>
    <scope>NUCLEOTIDE SEQUENCE [LARGE SCALE GENOMIC DNA]</scope>
    <source>
        <strain evidence="1 2">LHW63021</strain>
    </source>
</reference>
<accession>A0A365GVQ7</accession>
<name>A0A365GVQ7_9ACTN</name>
<organism evidence="1 2">
    <name type="scientific">Actinomadura craniellae</name>
    <dbReference type="NCBI Taxonomy" id="2231787"/>
    <lineage>
        <taxon>Bacteria</taxon>
        <taxon>Bacillati</taxon>
        <taxon>Actinomycetota</taxon>
        <taxon>Actinomycetes</taxon>
        <taxon>Streptosporangiales</taxon>
        <taxon>Thermomonosporaceae</taxon>
        <taxon>Actinomadura</taxon>
    </lineage>
</organism>
<dbReference type="SUPFAM" id="SSF52047">
    <property type="entry name" value="RNI-like"/>
    <property type="match status" value="1"/>
</dbReference>
<dbReference type="Proteomes" id="UP000251891">
    <property type="component" value="Unassembled WGS sequence"/>
</dbReference>
<evidence type="ECO:0000313" key="2">
    <source>
        <dbReference type="Proteomes" id="UP000251891"/>
    </source>
</evidence>
<dbReference type="Gene3D" id="3.80.10.10">
    <property type="entry name" value="Ribonuclease Inhibitor"/>
    <property type="match status" value="1"/>
</dbReference>
<dbReference type="InterPro" id="IPR047722">
    <property type="entry name" value="STM4015-like"/>
</dbReference>
<dbReference type="EMBL" id="QLYX01000024">
    <property type="protein sequence ID" value="RAY10899.1"/>
    <property type="molecule type" value="Genomic_DNA"/>
</dbReference>
<dbReference type="InterPro" id="IPR032675">
    <property type="entry name" value="LRR_dom_sf"/>
</dbReference>
<dbReference type="InterPro" id="IPR001611">
    <property type="entry name" value="Leu-rich_rpt"/>
</dbReference>
<evidence type="ECO:0000313" key="1">
    <source>
        <dbReference type="EMBL" id="RAY10899.1"/>
    </source>
</evidence>
<dbReference type="NCBIfam" id="NF038076">
    <property type="entry name" value="fam_STM4015"/>
    <property type="match status" value="1"/>
</dbReference>
<keyword evidence="2" id="KW-1185">Reference proteome</keyword>